<dbReference type="InterPro" id="IPR007318">
    <property type="entry name" value="Phopholipid_MeTrfase"/>
</dbReference>
<name>A0A2N9L952_9BACT</name>
<keyword evidence="4 5" id="KW-0472">Membrane</keyword>
<dbReference type="AlphaFoldDB" id="A0A2N9L952"/>
<dbReference type="Pfam" id="PF04191">
    <property type="entry name" value="PEMT"/>
    <property type="match status" value="1"/>
</dbReference>
<feature type="transmembrane region" description="Helical" evidence="5">
    <location>
        <begin position="12"/>
        <end position="30"/>
    </location>
</feature>
<feature type="transmembrane region" description="Helical" evidence="5">
    <location>
        <begin position="165"/>
        <end position="192"/>
    </location>
</feature>
<dbReference type="PANTHER" id="PTHR43847">
    <property type="entry name" value="BLL3993 PROTEIN"/>
    <property type="match status" value="1"/>
</dbReference>
<keyword evidence="2 5" id="KW-0812">Transmembrane</keyword>
<keyword evidence="6" id="KW-0489">Methyltransferase</keyword>
<comment type="subcellular location">
    <subcellularLocation>
        <location evidence="1">Endomembrane system</location>
        <topology evidence="1">Multi-pass membrane protein</topology>
    </subcellularLocation>
</comment>
<evidence type="ECO:0000256" key="2">
    <source>
        <dbReference type="ARBA" id="ARBA00022692"/>
    </source>
</evidence>
<proteinExistence type="predicted"/>
<sequence length="224" mass="24662">MKSPEAKMWLRVVATLVLMGFALFLAAGTFNYWRAWIFLGVVAVSSGLLTLSMTRNPTLLENRSKVGPAAEKRTAQKIIVLSAGIPAIATFIVPALDRRFGWSNVPFWLSITGDVLILGGMWMVSRVFEANPFGSATVEIANDQKVISTGPYAMVRNPMYASGSVYLIGVPLALGSYWGLIAGMLTVLGLVWRLFDEERFLAQDLPGYTEYCAKVHWHLIPGIF</sequence>
<dbReference type="GO" id="GO:0012505">
    <property type="term" value="C:endomembrane system"/>
    <property type="evidence" value="ECO:0007669"/>
    <property type="project" value="UniProtKB-SubCell"/>
</dbReference>
<evidence type="ECO:0000256" key="5">
    <source>
        <dbReference type="SAM" id="Phobius"/>
    </source>
</evidence>
<feature type="transmembrane region" description="Helical" evidence="5">
    <location>
        <begin position="75"/>
        <end position="93"/>
    </location>
</feature>
<evidence type="ECO:0000313" key="7">
    <source>
        <dbReference type="Proteomes" id="UP000239735"/>
    </source>
</evidence>
<evidence type="ECO:0000256" key="4">
    <source>
        <dbReference type="ARBA" id="ARBA00023136"/>
    </source>
</evidence>
<feature type="transmembrane region" description="Helical" evidence="5">
    <location>
        <begin position="105"/>
        <end position="124"/>
    </location>
</feature>
<dbReference type="Proteomes" id="UP000239735">
    <property type="component" value="Unassembled WGS sequence"/>
</dbReference>
<gene>
    <name evidence="6" type="ORF">SBA5_250062</name>
</gene>
<evidence type="ECO:0000313" key="6">
    <source>
        <dbReference type="EMBL" id="SPE19832.1"/>
    </source>
</evidence>
<dbReference type="Gene3D" id="1.20.120.1630">
    <property type="match status" value="1"/>
</dbReference>
<dbReference type="InterPro" id="IPR052527">
    <property type="entry name" value="Metal_cation-efflux_comp"/>
</dbReference>
<keyword evidence="6" id="KW-0808">Transferase</keyword>
<dbReference type="PANTHER" id="PTHR43847:SF1">
    <property type="entry name" value="BLL3993 PROTEIN"/>
    <property type="match status" value="1"/>
</dbReference>
<evidence type="ECO:0000256" key="3">
    <source>
        <dbReference type="ARBA" id="ARBA00022989"/>
    </source>
</evidence>
<evidence type="ECO:0000256" key="1">
    <source>
        <dbReference type="ARBA" id="ARBA00004127"/>
    </source>
</evidence>
<reference evidence="7" key="1">
    <citation type="submission" date="2018-02" db="EMBL/GenBank/DDBJ databases">
        <authorList>
            <person name="Hausmann B."/>
        </authorList>
    </citation>
    <scope>NUCLEOTIDE SEQUENCE [LARGE SCALE GENOMIC DNA]</scope>
    <source>
        <strain evidence="7">Peat soil MAG SbA5</strain>
    </source>
</reference>
<organism evidence="6 7">
    <name type="scientific">Candidatus Sulfuritelmatomonas gaucii</name>
    <dbReference type="NCBI Taxonomy" id="2043161"/>
    <lineage>
        <taxon>Bacteria</taxon>
        <taxon>Pseudomonadati</taxon>
        <taxon>Acidobacteriota</taxon>
        <taxon>Terriglobia</taxon>
        <taxon>Terriglobales</taxon>
        <taxon>Acidobacteriaceae</taxon>
        <taxon>Candidatus Sulfuritelmatomonas</taxon>
    </lineage>
</organism>
<dbReference type="GO" id="GO:0008168">
    <property type="term" value="F:methyltransferase activity"/>
    <property type="evidence" value="ECO:0007669"/>
    <property type="project" value="UniProtKB-KW"/>
</dbReference>
<feature type="transmembrane region" description="Helical" evidence="5">
    <location>
        <begin position="36"/>
        <end position="54"/>
    </location>
</feature>
<protein>
    <submittedName>
        <fullName evidence="6">S-isoprenylcysteine methyltransferase-like protein</fullName>
    </submittedName>
</protein>
<accession>A0A2N9L952</accession>
<dbReference type="GO" id="GO:0032259">
    <property type="term" value="P:methylation"/>
    <property type="evidence" value="ECO:0007669"/>
    <property type="project" value="UniProtKB-KW"/>
</dbReference>
<keyword evidence="3 5" id="KW-1133">Transmembrane helix</keyword>
<dbReference type="EMBL" id="OKRB01000081">
    <property type="protein sequence ID" value="SPE19832.1"/>
    <property type="molecule type" value="Genomic_DNA"/>
</dbReference>